<dbReference type="Proteomes" id="UP000008773">
    <property type="component" value="Segment"/>
</dbReference>
<sequence length="49" mass="5971">MLVFTVRRQRWPAAAQCRTQTHMPQQCLSGGIPNNRHWICHNRRREKYH</sequence>
<evidence type="ECO:0000313" key="1">
    <source>
        <dbReference type="EMBL" id="AAL98815.1"/>
    </source>
</evidence>
<proteinExistence type="predicted"/>
<protein>
    <submittedName>
        <fullName evidence="1">ORF091L</fullName>
    </submittedName>
</protein>
<dbReference type="KEGG" id="vg:935337"/>
<evidence type="ECO:0000313" key="2">
    <source>
        <dbReference type="Proteomes" id="UP000008773"/>
    </source>
</evidence>
<organism evidence="1 2">
    <name type="scientific">Infectious spleen and kidney necrosis virus (isolate Mandarin fish/China/Nanhai/1998)</name>
    <name type="common">ISKNV</name>
    <dbReference type="NCBI Taxonomy" id="654923"/>
    <lineage>
        <taxon>Viruses</taxon>
        <taxon>Varidnaviria</taxon>
        <taxon>Bamfordvirae</taxon>
        <taxon>Nucleocytoviricota</taxon>
        <taxon>Megaviricetes</taxon>
        <taxon>Pimascovirales</taxon>
        <taxon>Pimascovirales incertae sedis</taxon>
        <taxon>Iridoviridae</taxon>
        <taxon>Alphairidovirinae</taxon>
        <taxon>Megalocytivirus</taxon>
        <taxon>Megalocytivirus pagrus1</taxon>
        <taxon>Infectious spleen and kidney necrosis virus</taxon>
    </lineage>
</organism>
<organismHost>
    <name type="scientific">Siniperca chuatsi</name>
    <name type="common">Mandarin fish</name>
    <dbReference type="NCBI Taxonomy" id="119488"/>
</organismHost>
<organismHost>
    <name type="scientific">Synchiropus splendidus</name>
    <name type="common">Mandarinfish</name>
    <name type="synonym">Callionymus splendidus</name>
    <dbReference type="NCBI Taxonomy" id="270530"/>
</organismHost>
<dbReference type="GeneID" id="935337"/>
<reference evidence="1 2" key="1">
    <citation type="journal article" date="2001" name="Virology">
        <title>Complete genome analysis of the mandarin fish infectious spleen and kidney necrosis iridovirus.</title>
        <authorList>
            <person name="He J.G."/>
            <person name="Deng M."/>
            <person name="Weng S.P."/>
            <person name="Li Z."/>
            <person name="Zhou S.Y."/>
            <person name="Long Q.X."/>
            <person name="Wang X.Z."/>
            <person name="Chan S.M."/>
        </authorList>
    </citation>
    <scope>NUCLEOTIDE SEQUENCE [LARGE SCALE GENOMIC DNA]</scope>
    <source>
        <strain evidence="2">Isolate Mandarin fish/China/Nanhai/1998</strain>
    </source>
</reference>
<dbReference type="EMBL" id="AF371960">
    <property type="protein sequence ID" value="AAL98815.1"/>
    <property type="molecule type" value="Genomic_DNA"/>
</dbReference>
<dbReference type="RefSeq" id="NP_612312.1">
    <property type="nucleotide sequence ID" value="NC_003494.1"/>
</dbReference>
<accession>Q8QUM0</accession>
<keyword evidence="2" id="KW-1185">Reference proteome</keyword>
<name>Q8QUM0_ISKNN</name>